<sequence length="49" mass="5205">MIGPSTILAVLAVVLLLFALLQFAAGNLLVAGVTMLAVSLTIFYRETRL</sequence>
<name>A0A9E7R3J7_9EURY</name>
<evidence type="ECO:0000313" key="1">
    <source>
        <dbReference type="EMBL" id="UWM54594.1"/>
    </source>
</evidence>
<keyword evidence="2" id="KW-1185">Reference proteome</keyword>
<protein>
    <submittedName>
        <fullName evidence="1">Uncharacterized protein</fullName>
    </submittedName>
</protein>
<dbReference type="AlphaFoldDB" id="A0A9E7R3J7"/>
<proteinExistence type="predicted"/>
<evidence type="ECO:0000313" key="2">
    <source>
        <dbReference type="Proteomes" id="UP001057580"/>
    </source>
</evidence>
<dbReference type="KEGG" id="ssai:N0B31_21030"/>
<reference evidence="1" key="1">
    <citation type="submission" date="2022-09" db="EMBL/GenBank/DDBJ databases">
        <title>Diverse halophilic archaea isolated from saline environments.</title>
        <authorList>
            <person name="Cui H.-L."/>
        </authorList>
    </citation>
    <scope>NUCLEOTIDE SEQUENCE</scope>
    <source>
        <strain evidence="1">ZS-35-S2</strain>
    </source>
</reference>
<dbReference type="Proteomes" id="UP001057580">
    <property type="component" value="Chromosome"/>
</dbReference>
<accession>A0A9E7R3J7</accession>
<gene>
    <name evidence="1" type="ORF">N0B31_21030</name>
</gene>
<dbReference type="EMBL" id="CP104003">
    <property type="protein sequence ID" value="UWM54594.1"/>
    <property type="molecule type" value="Genomic_DNA"/>
</dbReference>
<dbReference type="GeneID" id="74944962"/>
<organism evidence="1 2">
    <name type="scientific">Salinirubellus salinus</name>
    <dbReference type="NCBI Taxonomy" id="1364945"/>
    <lineage>
        <taxon>Archaea</taxon>
        <taxon>Methanobacteriati</taxon>
        <taxon>Methanobacteriota</taxon>
        <taxon>Stenosarchaea group</taxon>
        <taxon>Halobacteria</taxon>
        <taxon>Halobacteriales</taxon>
        <taxon>Natronomonadaceae</taxon>
        <taxon>Salinirubellus</taxon>
    </lineage>
</organism>
<dbReference type="RefSeq" id="WP_260593614.1">
    <property type="nucleotide sequence ID" value="NZ_CP104003.1"/>
</dbReference>